<proteinExistence type="predicted"/>
<reference evidence="2 3" key="1">
    <citation type="journal article" date="2019" name="Mol. Ecol. Resour.">
        <title>Chromosome-level genome assembly of Triplophysa tibetana, a fish adapted to the harsh high-altitude environment of the Tibetan Plateau.</title>
        <authorList>
            <person name="Yang X."/>
            <person name="Liu H."/>
            <person name="Ma Z."/>
            <person name="Zou Y."/>
            <person name="Zou M."/>
            <person name="Mao Y."/>
            <person name="Li X."/>
            <person name="Wang H."/>
            <person name="Chen T."/>
            <person name="Wang W."/>
            <person name="Yang R."/>
        </authorList>
    </citation>
    <scope>NUCLEOTIDE SEQUENCE [LARGE SCALE GENOMIC DNA]</scope>
    <source>
        <strain evidence="2">TTIB1903HZAU</strain>
        <tissue evidence="2">Muscle</tissue>
    </source>
</reference>
<sequence length="152" mass="16181">MHIFSITSGQTKTTVKRKIYEDTGDVSTDSLKKITKKLPVSMPPPGPPKVIAVSKSQVVGTAGLQGPTTCPSSIKSSKTAEVTLSALNDSDANSDLVDIEGLGDGSTSKKLNFDQACQTTEERKGCLVFQKSPAEDPSRSVDRLVHLGEENF</sequence>
<evidence type="ECO:0000313" key="3">
    <source>
        <dbReference type="Proteomes" id="UP000324632"/>
    </source>
</evidence>
<accession>A0A5A9PMY9</accession>
<dbReference type="AlphaFoldDB" id="A0A5A9PMY9"/>
<gene>
    <name evidence="2" type="ORF">E1301_Tti005322</name>
</gene>
<evidence type="ECO:0000256" key="1">
    <source>
        <dbReference type="SAM" id="MobiDB-lite"/>
    </source>
</evidence>
<dbReference type="Proteomes" id="UP000324632">
    <property type="component" value="Chromosome 3"/>
</dbReference>
<feature type="compositionally biased region" description="Basic and acidic residues" evidence="1">
    <location>
        <begin position="133"/>
        <end position="152"/>
    </location>
</feature>
<name>A0A5A9PMY9_9TELE</name>
<comment type="caution">
    <text evidence="2">The sequence shown here is derived from an EMBL/GenBank/DDBJ whole genome shotgun (WGS) entry which is preliminary data.</text>
</comment>
<protein>
    <submittedName>
        <fullName evidence="2">Chromatin complexes subunit BAP18 BPTF-associated protein of 18 kDa</fullName>
    </submittedName>
</protein>
<evidence type="ECO:0000313" key="2">
    <source>
        <dbReference type="EMBL" id="KAA0723203.1"/>
    </source>
</evidence>
<organism evidence="2 3">
    <name type="scientific">Triplophysa tibetana</name>
    <dbReference type="NCBI Taxonomy" id="1572043"/>
    <lineage>
        <taxon>Eukaryota</taxon>
        <taxon>Metazoa</taxon>
        <taxon>Chordata</taxon>
        <taxon>Craniata</taxon>
        <taxon>Vertebrata</taxon>
        <taxon>Euteleostomi</taxon>
        <taxon>Actinopterygii</taxon>
        <taxon>Neopterygii</taxon>
        <taxon>Teleostei</taxon>
        <taxon>Ostariophysi</taxon>
        <taxon>Cypriniformes</taxon>
        <taxon>Nemacheilidae</taxon>
        <taxon>Triplophysa</taxon>
    </lineage>
</organism>
<feature type="region of interest" description="Disordered" evidence="1">
    <location>
        <begin position="132"/>
        <end position="152"/>
    </location>
</feature>
<dbReference type="EMBL" id="SOYY01000003">
    <property type="protein sequence ID" value="KAA0723203.1"/>
    <property type="molecule type" value="Genomic_DNA"/>
</dbReference>
<keyword evidence="3" id="KW-1185">Reference proteome</keyword>